<reference evidence="10" key="3">
    <citation type="submission" date="2025-09" db="UniProtKB">
        <authorList>
            <consortium name="Ensembl"/>
        </authorList>
    </citation>
    <scope>IDENTIFICATION</scope>
</reference>
<keyword evidence="6 8" id="KW-0472">Membrane</keyword>
<dbReference type="GeneTree" id="ENSGT00440000034107"/>
<feature type="compositionally biased region" description="Basic residues" evidence="7">
    <location>
        <begin position="413"/>
        <end position="424"/>
    </location>
</feature>
<dbReference type="OrthoDB" id="9938788at2759"/>
<keyword evidence="4" id="KW-0256">Endoplasmic reticulum</keyword>
<accession>A0A8C4SQV0</accession>
<evidence type="ECO:0000256" key="5">
    <source>
        <dbReference type="ARBA" id="ARBA00022989"/>
    </source>
</evidence>
<evidence type="ECO:0000259" key="9">
    <source>
        <dbReference type="Pfam" id="PF15361"/>
    </source>
</evidence>
<dbReference type="Proteomes" id="UP000694620">
    <property type="component" value="Chromosome 2"/>
</dbReference>
<dbReference type="Pfam" id="PF15361">
    <property type="entry name" value="RIC3"/>
    <property type="match status" value="1"/>
</dbReference>
<evidence type="ECO:0000313" key="11">
    <source>
        <dbReference type="Proteomes" id="UP000694620"/>
    </source>
</evidence>
<comment type="similarity">
    <text evidence="2">Belongs to the ric-3 family.</text>
</comment>
<gene>
    <name evidence="10" type="primary">RIC3</name>
    <name evidence="10" type="synonym">ric3a</name>
</gene>
<keyword evidence="5 8" id="KW-1133">Transmembrane helix</keyword>
<reference evidence="10" key="2">
    <citation type="submission" date="2025-08" db="UniProtKB">
        <authorList>
            <consortium name="Ensembl"/>
        </authorList>
    </citation>
    <scope>IDENTIFICATION</scope>
</reference>
<evidence type="ECO:0000313" key="10">
    <source>
        <dbReference type="Ensembl" id="ENSECRP00000019798.1"/>
    </source>
</evidence>
<organism evidence="10 11">
    <name type="scientific">Erpetoichthys calabaricus</name>
    <name type="common">Rope fish</name>
    <name type="synonym">Calamoichthys calabaricus</name>
    <dbReference type="NCBI Taxonomy" id="27687"/>
    <lineage>
        <taxon>Eukaryota</taxon>
        <taxon>Metazoa</taxon>
        <taxon>Chordata</taxon>
        <taxon>Craniata</taxon>
        <taxon>Vertebrata</taxon>
        <taxon>Euteleostomi</taxon>
        <taxon>Actinopterygii</taxon>
        <taxon>Polypteriformes</taxon>
        <taxon>Polypteridae</taxon>
        <taxon>Erpetoichthys</taxon>
    </lineage>
</organism>
<comment type="subcellular location">
    <subcellularLocation>
        <location evidence="1">Endoplasmic reticulum membrane</location>
    </subcellularLocation>
</comment>
<dbReference type="PANTHER" id="PTHR21723:SF3">
    <property type="entry name" value="PROTEIN RIC-3"/>
    <property type="match status" value="1"/>
</dbReference>
<dbReference type="GO" id="GO:0007271">
    <property type="term" value="P:synaptic transmission, cholinergic"/>
    <property type="evidence" value="ECO:0007669"/>
    <property type="project" value="TreeGrafter"/>
</dbReference>
<proteinExistence type="inferred from homology"/>
<feature type="transmembrane region" description="Helical" evidence="8">
    <location>
        <begin position="39"/>
        <end position="57"/>
    </location>
</feature>
<keyword evidence="11" id="KW-1185">Reference proteome</keyword>
<protein>
    <submittedName>
        <fullName evidence="10">RIC3 acetylcholine receptor chaperone</fullName>
    </submittedName>
</protein>
<sequence length="424" mass="48306">MGKALIDEVASNCCIFAVKKLHLFWKRNAYSRLNMPLSTFQKVTLVSCLVLCVSLLLPKMLLSRGKKEVGTPDGSSQFPPMINRQKMSEGRLPSSPFPKSHSSDAMFKTKGIMGGKGGSKTSFMGQIIPIYIFGIVLYILYILFKITSKSQNSKNDKRFPFIKPENAKRKITDFELSQLQEKLKDTEEVMERIVSKVGENPDKIKSVASEHEAKLLQHLNEITRAMQDGNLIDGHSPEKEAEELSYSEDWDGYPEETYPVYDEPPCCRERDDIISVDGNDASQPSAEELAEQIEEEDLLRHTNFDLKVNLQETFDNSREVKTFEKEASFCERRGVFLYENSSLAYSEKEEDDEDGSSMDCQSEDDPAVLAENISFSFDSHSDDENQWLNEFDAVDTIRQNNKDLKMPGEPKPRSIRKRNTNLEK</sequence>
<dbReference type="AlphaFoldDB" id="A0A8C4SQV0"/>
<feature type="region of interest" description="Disordered" evidence="7">
    <location>
        <begin position="399"/>
        <end position="424"/>
    </location>
</feature>
<evidence type="ECO:0000256" key="2">
    <source>
        <dbReference type="ARBA" id="ARBA00008538"/>
    </source>
</evidence>
<name>A0A8C4SQV0_ERPCA</name>
<evidence type="ECO:0000256" key="7">
    <source>
        <dbReference type="SAM" id="MobiDB-lite"/>
    </source>
</evidence>
<feature type="transmembrane region" description="Helical" evidence="8">
    <location>
        <begin position="123"/>
        <end position="144"/>
    </location>
</feature>
<dbReference type="GO" id="GO:0045202">
    <property type="term" value="C:synapse"/>
    <property type="evidence" value="ECO:0007669"/>
    <property type="project" value="GOC"/>
</dbReference>
<feature type="compositionally biased region" description="Basic and acidic residues" evidence="7">
    <location>
        <begin position="400"/>
        <end position="412"/>
    </location>
</feature>
<feature type="compositionally biased region" description="Acidic residues" evidence="7">
    <location>
        <begin position="348"/>
        <end position="365"/>
    </location>
</feature>
<evidence type="ECO:0000256" key="1">
    <source>
        <dbReference type="ARBA" id="ARBA00004586"/>
    </source>
</evidence>
<keyword evidence="3 8" id="KW-0812">Transmembrane</keyword>
<evidence type="ECO:0000256" key="4">
    <source>
        <dbReference type="ARBA" id="ARBA00022824"/>
    </source>
</evidence>
<dbReference type="InterPro" id="IPR032763">
    <property type="entry name" value="RIC3_N"/>
</dbReference>
<dbReference type="PANTHER" id="PTHR21723">
    <property type="entry name" value="RESISTANCE TO INHIBITORS OF CHOLINESTERASE PROTEIN 3 RIC3"/>
    <property type="match status" value="1"/>
</dbReference>
<evidence type="ECO:0000256" key="6">
    <source>
        <dbReference type="ARBA" id="ARBA00023136"/>
    </source>
</evidence>
<dbReference type="GO" id="GO:0043025">
    <property type="term" value="C:neuronal cell body"/>
    <property type="evidence" value="ECO:0007669"/>
    <property type="project" value="TreeGrafter"/>
</dbReference>
<dbReference type="GO" id="GO:0005789">
    <property type="term" value="C:endoplasmic reticulum membrane"/>
    <property type="evidence" value="ECO:0007669"/>
    <property type="project" value="UniProtKB-SubCell"/>
</dbReference>
<dbReference type="GO" id="GO:0034394">
    <property type="term" value="P:protein localization to cell surface"/>
    <property type="evidence" value="ECO:0007669"/>
    <property type="project" value="TreeGrafter"/>
</dbReference>
<dbReference type="InterPro" id="IPR026160">
    <property type="entry name" value="Ric3"/>
</dbReference>
<feature type="domain" description="Resistance to inhibitors of cholinesterase protein 3 N-terminal" evidence="9">
    <location>
        <begin position="49"/>
        <end position="195"/>
    </location>
</feature>
<dbReference type="Ensembl" id="ENSECRT00000020216.1">
    <property type="protein sequence ID" value="ENSECRP00000019798.1"/>
    <property type="gene ID" value="ENSECRG00000013264.1"/>
</dbReference>
<feature type="region of interest" description="Disordered" evidence="7">
    <location>
        <begin position="344"/>
        <end position="365"/>
    </location>
</feature>
<dbReference type="GO" id="GO:0043005">
    <property type="term" value="C:neuron projection"/>
    <property type="evidence" value="ECO:0007669"/>
    <property type="project" value="TreeGrafter"/>
</dbReference>
<reference evidence="10" key="1">
    <citation type="submission" date="2021-06" db="EMBL/GenBank/DDBJ databases">
        <authorList>
            <consortium name="Wellcome Sanger Institute Data Sharing"/>
        </authorList>
    </citation>
    <scope>NUCLEOTIDE SEQUENCE [LARGE SCALE GENOMIC DNA]</scope>
</reference>
<evidence type="ECO:0000256" key="3">
    <source>
        <dbReference type="ARBA" id="ARBA00022692"/>
    </source>
</evidence>
<evidence type="ECO:0000256" key="8">
    <source>
        <dbReference type="SAM" id="Phobius"/>
    </source>
</evidence>